<proteinExistence type="predicted"/>
<gene>
    <name evidence="2" type="ORF">O181_026258</name>
</gene>
<feature type="compositionally biased region" description="Basic and acidic residues" evidence="1">
    <location>
        <begin position="109"/>
        <end position="121"/>
    </location>
</feature>
<accession>A0A9Q3CM80</accession>
<dbReference type="EMBL" id="AVOT02008704">
    <property type="protein sequence ID" value="MBW0486543.1"/>
    <property type="molecule type" value="Genomic_DNA"/>
</dbReference>
<evidence type="ECO:0000313" key="3">
    <source>
        <dbReference type="Proteomes" id="UP000765509"/>
    </source>
</evidence>
<name>A0A9Q3CM80_9BASI</name>
<evidence type="ECO:0000313" key="2">
    <source>
        <dbReference type="EMBL" id="MBW0486543.1"/>
    </source>
</evidence>
<feature type="compositionally biased region" description="Basic and acidic residues" evidence="1">
    <location>
        <begin position="41"/>
        <end position="60"/>
    </location>
</feature>
<reference evidence="2" key="1">
    <citation type="submission" date="2021-03" db="EMBL/GenBank/DDBJ databases">
        <title>Draft genome sequence of rust myrtle Austropuccinia psidii MF-1, a brazilian biotype.</title>
        <authorList>
            <person name="Quecine M.C."/>
            <person name="Pachon D.M.R."/>
            <person name="Bonatelli M.L."/>
            <person name="Correr F.H."/>
            <person name="Franceschini L.M."/>
            <person name="Leite T.F."/>
            <person name="Margarido G.R.A."/>
            <person name="Almeida C.A."/>
            <person name="Ferrarezi J.A."/>
            <person name="Labate C.A."/>
        </authorList>
    </citation>
    <scope>NUCLEOTIDE SEQUENCE</scope>
    <source>
        <strain evidence="2">MF-1</strain>
    </source>
</reference>
<evidence type="ECO:0000256" key="1">
    <source>
        <dbReference type="SAM" id="MobiDB-lite"/>
    </source>
</evidence>
<dbReference type="AlphaFoldDB" id="A0A9Q3CM80"/>
<keyword evidence="3" id="KW-1185">Reference proteome</keyword>
<feature type="region of interest" description="Disordered" evidence="1">
    <location>
        <begin position="1"/>
        <end position="68"/>
    </location>
</feature>
<sequence>MPVQHSPPERQIGSQARAKHFLTPNPRAPLHGTPEVPQLRAHLDRGQSMEGDAPSRREGRGPIISSPFSGVVGTFPGILRTTLKAPGKDGEEEESDGTQVVPTPVGASKADDSNHGQDSRSFKTPSMKAPECFYGTQPLKVRSFIQSCQCIFHNDQEDFSEDRNKILYSTSFLIGRASKLIVPYLSNLTNKDPEYPLNNWALF</sequence>
<dbReference type="Proteomes" id="UP000765509">
    <property type="component" value="Unassembled WGS sequence"/>
</dbReference>
<organism evidence="2 3">
    <name type="scientific">Austropuccinia psidii MF-1</name>
    <dbReference type="NCBI Taxonomy" id="1389203"/>
    <lineage>
        <taxon>Eukaryota</taxon>
        <taxon>Fungi</taxon>
        <taxon>Dikarya</taxon>
        <taxon>Basidiomycota</taxon>
        <taxon>Pucciniomycotina</taxon>
        <taxon>Pucciniomycetes</taxon>
        <taxon>Pucciniales</taxon>
        <taxon>Sphaerophragmiaceae</taxon>
        <taxon>Austropuccinia</taxon>
    </lineage>
</organism>
<protein>
    <submittedName>
        <fullName evidence="2">Uncharacterized protein</fullName>
    </submittedName>
</protein>
<feature type="region of interest" description="Disordered" evidence="1">
    <location>
        <begin position="82"/>
        <end position="125"/>
    </location>
</feature>
<comment type="caution">
    <text evidence="2">The sequence shown here is derived from an EMBL/GenBank/DDBJ whole genome shotgun (WGS) entry which is preliminary data.</text>
</comment>